<evidence type="ECO:0000313" key="9">
    <source>
        <dbReference type="Proteomes" id="UP000254807"/>
    </source>
</evidence>
<evidence type="ECO:0000259" key="4">
    <source>
        <dbReference type="PROSITE" id="PS50949"/>
    </source>
</evidence>
<organism evidence="5 11">
    <name type="scientific">Enterococcus gallinarum</name>
    <dbReference type="NCBI Taxonomy" id="1353"/>
    <lineage>
        <taxon>Bacteria</taxon>
        <taxon>Bacillati</taxon>
        <taxon>Bacillota</taxon>
        <taxon>Bacilli</taxon>
        <taxon>Lactobacillales</taxon>
        <taxon>Enterococcaceae</taxon>
        <taxon>Enterococcus</taxon>
    </lineage>
</organism>
<dbReference type="EMBL" id="UFYW01000001">
    <property type="protein sequence ID" value="STD81646.1"/>
    <property type="molecule type" value="Genomic_DNA"/>
</dbReference>
<reference evidence="5 11" key="3">
    <citation type="submission" date="2020-06" db="EMBL/GenBank/DDBJ databases">
        <title>Crossreactivity between MHC class I-restricted antigens from cancer cells and an enterococcal bacteriophage.</title>
        <authorList>
            <person name="Fluckiger A."/>
            <person name="Daillere R."/>
            <person name="Sassi M."/>
            <person name="Cattoir V."/>
            <person name="Kroemer G."/>
            <person name="Zitvogel L."/>
        </authorList>
    </citation>
    <scope>NUCLEOTIDE SEQUENCE [LARGE SCALE GENOMIC DNA]</scope>
    <source>
        <strain evidence="5 11">EG4</strain>
    </source>
</reference>
<dbReference type="AlphaFoldDB" id="A0A366U7W0"/>
<dbReference type="PANTHER" id="PTHR44846">
    <property type="entry name" value="MANNOSYL-D-GLYCERATE TRANSPORT/METABOLISM SYSTEM REPRESSOR MNGR-RELATED"/>
    <property type="match status" value="1"/>
</dbReference>
<evidence type="ECO:0000313" key="5">
    <source>
        <dbReference type="EMBL" id="MBA0974159.1"/>
    </source>
</evidence>
<dbReference type="Proteomes" id="UP000571857">
    <property type="component" value="Unassembled WGS sequence"/>
</dbReference>
<dbReference type="InterPro" id="IPR036390">
    <property type="entry name" value="WH_DNA-bd_sf"/>
</dbReference>
<gene>
    <name evidence="8" type="primary">yvoA_1</name>
    <name evidence="7" type="ORF">EGM181_12030</name>
    <name evidence="5" type="ORF">HWH42_16440</name>
    <name evidence="8" type="ORF">NCTC12360_00059</name>
    <name evidence="6" type="ORF">QRX88_03470</name>
</gene>
<sequence>MGKFLYLEAKRKIVEMIQGGDFGSNDKILSERELADILGYSRMTVKKAIGSLVEDGVLYKKRGAGTFLSNEGHSNRFEVGDESPLSLTQGIRIKGMESSSFVESFKLVYDDPELMAVFPEYFEFFELIRVREANEDKVSLQIAYFPFRLFKDAHRYDFGSFSLYDYMEYKNKRPVKFKKQFYASRVEDEKQFSKINMRPGEYVLCIEYYGYTDQNELVEYTKSFFNPEKITFNVETDY</sequence>
<reference evidence="7 10" key="2">
    <citation type="submission" date="2020-03" db="EMBL/GenBank/DDBJ databases">
        <title>Characterization of ganglioside-mimicking enterococci.</title>
        <authorList>
            <person name="Patry R.T."/>
            <person name="Nothaft H."/>
            <person name="Bridger R."/>
            <person name="Shajahan A."/>
            <person name="Huynh S."/>
            <person name="Sanchez S."/>
            <person name="Azadi P."/>
            <person name="Cooper K."/>
            <person name="Miller W.G."/>
            <person name="Parker C.T."/>
            <person name="Wells L."/>
            <person name="Szymanski C.M."/>
        </authorList>
    </citation>
    <scope>NUCLEOTIDE SEQUENCE [LARGE SCALE GENOMIC DNA]</scope>
    <source>
        <strain evidence="7 10">EGM181</strain>
    </source>
</reference>
<dbReference type="Pfam" id="PF07702">
    <property type="entry name" value="UTRA"/>
    <property type="match status" value="1"/>
</dbReference>
<dbReference type="OrthoDB" id="149756at2"/>
<dbReference type="RefSeq" id="WP_034704258.1">
    <property type="nucleotide sequence ID" value="NZ_BSYC01000001.1"/>
</dbReference>
<dbReference type="EMBL" id="CP050485">
    <property type="protein sequence ID" value="QOG27938.1"/>
    <property type="molecule type" value="Genomic_DNA"/>
</dbReference>
<dbReference type="InterPro" id="IPR036388">
    <property type="entry name" value="WH-like_DNA-bd_sf"/>
</dbReference>
<dbReference type="SMART" id="SM00866">
    <property type="entry name" value="UTRA"/>
    <property type="match status" value="1"/>
</dbReference>
<dbReference type="GeneID" id="93224734"/>
<dbReference type="SUPFAM" id="SSF46785">
    <property type="entry name" value="Winged helix' DNA-binding domain"/>
    <property type="match status" value="1"/>
</dbReference>
<evidence type="ECO:0000313" key="10">
    <source>
        <dbReference type="Proteomes" id="UP000516696"/>
    </source>
</evidence>
<protein>
    <submittedName>
        <fullName evidence="5">GntR family transcriptional regulator</fullName>
    </submittedName>
</protein>
<dbReference type="Gene3D" id="3.40.1410.10">
    <property type="entry name" value="Chorismate lyase-like"/>
    <property type="match status" value="1"/>
</dbReference>
<dbReference type="Proteomes" id="UP000254807">
    <property type="component" value="Unassembled WGS sequence"/>
</dbReference>
<evidence type="ECO:0000313" key="12">
    <source>
        <dbReference type="Proteomes" id="UP001241571"/>
    </source>
</evidence>
<dbReference type="SMART" id="SM00345">
    <property type="entry name" value="HTH_GNTR"/>
    <property type="match status" value="1"/>
</dbReference>
<dbReference type="Pfam" id="PF00392">
    <property type="entry name" value="GntR"/>
    <property type="match status" value="1"/>
</dbReference>
<dbReference type="Proteomes" id="UP001241571">
    <property type="component" value="Unassembled WGS sequence"/>
</dbReference>
<dbReference type="EMBL" id="JASUBT010000002">
    <property type="protein sequence ID" value="MDL4934778.1"/>
    <property type="molecule type" value="Genomic_DNA"/>
</dbReference>
<accession>A0A366U7W0</accession>
<dbReference type="InterPro" id="IPR028978">
    <property type="entry name" value="Chorismate_lyase_/UTRA_dom_sf"/>
</dbReference>
<dbReference type="GO" id="GO:0003677">
    <property type="term" value="F:DNA binding"/>
    <property type="evidence" value="ECO:0007669"/>
    <property type="project" value="UniProtKB-KW"/>
</dbReference>
<dbReference type="GO" id="GO:0003700">
    <property type="term" value="F:DNA-binding transcription factor activity"/>
    <property type="evidence" value="ECO:0007669"/>
    <property type="project" value="InterPro"/>
</dbReference>
<evidence type="ECO:0000256" key="2">
    <source>
        <dbReference type="ARBA" id="ARBA00023125"/>
    </source>
</evidence>
<evidence type="ECO:0000256" key="1">
    <source>
        <dbReference type="ARBA" id="ARBA00023015"/>
    </source>
</evidence>
<dbReference type="CDD" id="cd07377">
    <property type="entry name" value="WHTH_GntR"/>
    <property type="match status" value="1"/>
</dbReference>
<dbReference type="GO" id="GO:0045892">
    <property type="term" value="P:negative regulation of DNA-templated transcription"/>
    <property type="evidence" value="ECO:0007669"/>
    <property type="project" value="TreeGrafter"/>
</dbReference>
<dbReference type="EMBL" id="JABXJK010000082">
    <property type="protein sequence ID" value="MBA0974159.1"/>
    <property type="molecule type" value="Genomic_DNA"/>
</dbReference>
<dbReference type="InterPro" id="IPR050679">
    <property type="entry name" value="Bact_HTH_transcr_reg"/>
</dbReference>
<keyword evidence="3" id="KW-0804">Transcription</keyword>
<dbReference type="SUPFAM" id="SSF64288">
    <property type="entry name" value="Chorismate lyase-like"/>
    <property type="match status" value="1"/>
</dbReference>
<reference evidence="6 12" key="4">
    <citation type="submission" date="2023-06" db="EMBL/GenBank/DDBJ databases">
        <title>Acute promotion of culturable opportunistic pathogens and persistent increase of antibiotic resistance following antibiotic exposure in mouse gut microbiota.</title>
        <authorList>
            <person name="Li L."/>
            <person name="Wang B."/>
            <person name="Sun Y."/>
            <person name="Wang M."/>
            <person name="Xu H."/>
        </authorList>
    </citation>
    <scope>NUCLEOTIDE SEQUENCE [LARGE SCALE GENOMIC DNA]</scope>
    <source>
        <strain evidence="6 12">CRI2_2</strain>
    </source>
</reference>
<dbReference type="InterPro" id="IPR000524">
    <property type="entry name" value="Tscrpt_reg_HTH_GntR"/>
</dbReference>
<keyword evidence="1" id="KW-0805">Transcription regulation</keyword>
<keyword evidence="2" id="KW-0238">DNA-binding</keyword>
<feature type="domain" description="HTH gntR-type" evidence="4">
    <location>
        <begin position="3"/>
        <end position="71"/>
    </location>
</feature>
<evidence type="ECO:0000313" key="7">
    <source>
        <dbReference type="EMBL" id="QOG27938.1"/>
    </source>
</evidence>
<dbReference type="InterPro" id="IPR011663">
    <property type="entry name" value="UTRA"/>
</dbReference>
<name>A0A366U7W0_ENTGA</name>
<reference evidence="8 9" key="1">
    <citation type="submission" date="2018-06" db="EMBL/GenBank/DDBJ databases">
        <authorList>
            <consortium name="Pathogen Informatics"/>
            <person name="Doyle S."/>
        </authorList>
    </citation>
    <scope>NUCLEOTIDE SEQUENCE [LARGE SCALE GENOMIC DNA]</scope>
    <source>
        <strain evidence="8 9">NCTC12360</strain>
    </source>
</reference>
<evidence type="ECO:0000313" key="6">
    <source>
        <dbReference type="EMBL" id="MDL4934778.1"/>
    </source>
</evidence>
<dbReference type="PANTHER" id="PTHR44846:SF1">
    <property type="entry name" value="MANNOSYL-D-GLYCERATE TRANSPORT_METABOLISM SYSTEM REPRESSOR MNGR-RELATED"/>
    <property type="match status" value="1"/>
</dbReference>
<dbReference type="PRINTS" id="PR00035">
    <property type="entry name" value="HTHGNTR"/>
</dbReference>
<keyword evidence="9" id="KW-1185">Reference proteome</keyword>
<proteinExistence type="predicted"/>
<evidence type="ECO:0000313" key="11">
    <source>
        <dbReference type="Proteomes" id="UP000571857"/>
    </source>
</evidence>
<evidence type="ECO:0000313" key="8">
    <source>
        <dbReference type="EMBL" id="STD81646.1"/>
    </source>
</evidence>
<dbReference type="PROSITE" id="PS50949">
    <property type="entry name" value="HTH_GNTR"/>
    <property type="match status" value="1"/>
</dbReference>
<dbReference type="Proteomes" id="UP000516696">
    <property type="component" value="Chromosome"/>
</dbReference>
<evidence type="ECO:0000256" key="3">
    <source>
        <dbReference type="ARBA" id="ARBA00023163"/>
    </source>
</evidence>
<dbReference type="Gene3D" id="1.10.10.10">
    <property type="entry name" value="Winged helix-like DNA-binding domain superfamily/Winged helix DNA-binding domain"/>
    <property type="match status" value="1"/>
</dbReference>